<evidence type="ECO:0000313" key="1">
    <source>
        <dbReference type="EMBL" id="KAG0142095.1"/>
    </source>
</evidence>
<accession>A0A9P6N8V5</accession>
<evidence type="ECO:0008006" key="3">
    <source>
        <dbReference type="Google" id="ProtNLM"/>
    </source>
</evidence>
<dbReference type="Proteomes" id="UP000886653">
    <property type="component" value="Unassembled WGS sequence"/>
</dbReference>
<protein>
    <recommendedName>
        <fullName evidence="3">Transposase</fullName>
    </recommendedName>
</protein>
<name>A0A9P6N8V5_9BASI</name>
<dbReference type="EMBL" id="MU167360">
    <property type="protein sequence ID" value="KAG0142095.1"/>
    <property type="molecule type" value="Genomic_DNA"/>
</dbReference>
<dbReference type="AlphaFoldDB" id="A0A9P6N8V5"/>
<proteinExistence type="predicted"/>
<dbReference type="PANTHER" id="PTHR46564:SF1">
    <property type="entry name" value="TRANSPOSASE"/>
    <property type="match status" value="1"/>
</dbReference>
<organism evidence="1 2">
    <name type="scientific">Cronartium quercuum f. sp. fusiforme G11</name>
    <dbReference type="NCBI Taxonomy" id="708437"/>
    <lineage>
        <taxon>Eukaryota</taxon>
        <taxon>Fungi</taxon>
        <taxon>Dikarya</taxon>
        <taxon>Basidiomycota</taxon>
        <taxon>Pucciniomycotina</taxon>
        <taxon>Pucciniomycetes</taxon>
        <taxon>Pucciniales</taxon>
        <taxon>Coleosporiaceae</taxon>
        <taxon>Cronartium</taxon>
    </lineage>
</organism>
<evidence type="ECO:0000313" key="2">
    <source>
        <dbReference type="Proteomes" id="UP000886653"/>
    </source>
</evidence>
<dbReference type="SUPFAM" id="SSF46689">
    <property type="entry name" value="Homeodomain-like"/>
    <property type="match status" value="1"/>
</dbReference>
<dbReference type="OrthoDB" id="2505980at2759"/>
<dbReference type="PANTHER" id="PTHR46564">
    <property type="entry name" value="TRANSPOSASE"/>
    <property type="match status" value="1"/>
</dbReference>
<dbReference type="InterPro" id="IPR009057">
    <property type="entry name" value="Homeodomain-like_sf"/>
</dbReference>
<gene>
    <name evidence="1" type="ORF">CROQUDRAFT_50754</name>
</gene>
<reference evidence="1" key="1">
    <citation type="submission" date="2013-11" db="EMBL/GenBank/DDBJ databases">
        <title>Genome sequence of the fusiform rust pathogen reveals effectors for host alternation and coevolution with pine.</title>
        <authorList>
            <consortium name="DOE Joint Genome Institute"/>
            <person name="Smith K."/>
            <person name="Pendleton A."/>
            <person name="Kubisiak T."/>
            <person name="Anderson C."/>
            <person name="Salamov A."/>
            <person name="Aerts A."/>
            <person name="Riley R."/>
            <person name="Clum A."/>
            <person name="Lindquist E."/>
            <person name="Ence D."/>
            <person name="Campbell M."/>
            <person name="Kronenberg Z."/>
            <person name="Feau N."/>
            <person name="Dhillon B."/>
            <person name="Hamelin R."/>
            <person name="Burleigh J."/>
            <person name="Smith J."/>
            <person name="Yandell M."/>
            <person name="Nelson C."/>
            <person name="Grigoriev I."/>
            <person name="Davis J."/>
        </authorList>
    </citation>
    <scope>NUCLEOTIDE SEQUENCE</scope>
    <source>
        <strain evidence="1">G11</strain>
    </source>
</reference>
<sequence length="187" mass="21842">MGYVFYSAKIKVMAVLLILNGKTDIEVRTAIADNPCNKTIDRWVALYERTRWVIRDPAEYDQQGRPTFFCDEDREFICALVAENPMLFLDEIREAIYDKTGLLPSLETVLHLELTTRLEITCKKARTSNIRKDFYQRAVYQALVRYIPAEMFVFTDESAICGRDLIRVYGRSPSNEPVTRWVRRSNQ</sequence>
<comment type="caution">
    <text evidence="1">The sequence shown here is derived from an EMBL/GenBank/DDBJ whole genome shotgun (WGS) entry which is preliminary data.</text>
</comment>
<keyword evidence="2" id="KW-1185">Reference proteome</keyword>